<dbReference type="InterPro" id="IPR010982">
    <property type="entry name" value="Lambda_DNA-bd_dom_sf"/>
</dbReference>
<organism evidence="3 4">
    <name type="scientific">Tissierella carlieri</name>
    <dbReference type="NCBI Taxonomy" id="689904"/>
    <lineage>
        <taxon>Bacteria</taxon>
        <taxon>Bacillati</taxon>
        <taxon>Bacillota</taxon>
        <taxon>Tissierellia</taxon>
        <taxon>Tissierellales</taxon>
        <taxon>Tissierellaceae</taxon>
        <taxon>Tissierella</taxon>
    </lineage>
</organism>
<dbReference type="PANTHER" id="PTHR46797">
    <property type="entry name" value="HTH-TYPE TRANSCRIPTIONAL REGULATOR"/>
    <property type="match status" value="1"/>
</dbReference>
<keyword evidence="1" id="KW-0238">DNA-binding</keyword>
<comment type="caution">
    <text evidence="3">The sequence shown here is derived from an EMBL/GenBank/DDBJ whole genome shotgun (WGS) entry which is preliminary data.</text>
</comment>
<evidence type="ECO:0000313" key="3">
    <source>
        <dbReference type="EMBL" id="MCQ4924949.1"/>
    </source>
</evidence>
<dbReference type="Proteomes" id="UP001524478">
    <property type="component" value="Unassembled WGS sequence"/>
</dbReference>
<dbReference type="CDD" id="cd00093">
    <property type="entry name" value="HTH_XRE"/>
    <property type="match status" value="1"/>
</dbReference>
<accession>A0ABT1SEP4</accession>
<reference evidence="3 4" key="1">
    <citation type="submission" date="2022-06" db="EMBL/GenBank/DDBJ databases">
        <title>Isolation of gut microbiota from human fecal samples.</title>
        <authorList>
            <person name="Pamer E.G."/>
            <person name="Barat B."/>
            <person name="Waligurski E."/>
            <person name="Medina S."/>
            <person name="Paddock L."/>
            <person name="Mostad J."/>
        </authorList>
    </citation>
    <scope>NUCLEOTIDE SEQUENCE [LARGE SCALE GENOMIC DNA]</scope>
    <source>
        <strain evidence="3 4">DFI.7.95</strain>
    </source>
</reference>
<keyword evidence="4" id="KW-1185">Reference proteome</keyword>
<dbReference type="InterPro" id="IPR050807">
    <property type="entry name" value="TransReg_Diox_bact_type"/>
</dbReference>
<feature type="domain" description="HTH cro/C1-type" evidence="2">
    <location>
        <begin position="7"/>
        <end position="61"/>
    </location>
</feature>
<protein>
    <submittedName>
        <fullName evidence="3">Helix-turn-helix domain-containing protein</fullName>
    </submittedName>
</protein>
<dbReference type="SUPFAM" id="SSF47413">
    <property type="entry name" value="lambda repressor-like DNA-binding domains"/>
    <property type="match status" value="1"/>
</dbReference>
<gene>
    <name evidence="3" type="ORF">NE686_17750</name>
</gene>
<name>A0ABT1SEP4_9FIRM</name>
<dbReference type="RefSeq" id="WP_256312540.1">
    <property type="nucleotide sequence ID" value="NZ_JANGAC010000017.1"/>
</dbReference>
<proteinExistence type="predicted"/>
<dbReference type="InterPro" id="IPR001387">
    <property type="entry name" value="Cro/C1-type_HTH"/>
</dbReference>
<dbReference type="SMART" id="SM00530">
    <property type="entry name" value="HTH_XRE"/>
    <property type="match status" value="1"/>
</dbReference>
<sequence>MSIGDRIRFKRKSLRLTIQELHEKTGLSIGNISDLENNKYSPSVATLLPLSKALKCSIDWLITGSNHEDNLQEFDCSDIEYKIIQMFRSLDERDKEDIFNLLDFKYNRTLKQK</sequence>
<dbReference type="Pfam" id="PF01381">
    <property type="entry name" value="HTH_3"/>
    <property type="match status" value="1"/>
</dbReference>
<dbReference type="PANTHER" id="PTHR46797:SF2">
    <property type="entry name" value="TRANSCRIPTIONAL REGULATOR"/>
    <property type="match status" value="1"/>
</dbReference>
<dbReference type="Gene3D" id="1.10.260.40">
    <property type="entry name" value="lambda repressor-like DNA-binding domains"/>
    <property type="match status" value="1"/>
</dbReference>
<dbReference type="PROSITE" id="PS50943">
    <property type="entry name" value="HTH_CROC1"/>
    <property type="match status" value="1"/>
</dbReference>
<evidence type="ECO:0000313" key="4">
    <source>
        <dbReference type="Proteomes" id="UP001524478"/>
    </source>
</evidence>
<evidence type="ECO:0000256" key="1">
    <source>
        <dbReference type="ARBA" id="ARBA00023125"/>
    </source>
</evidence>
<evidence type="ECO:0000259" key="2">
    <source>
        <dbReference type="PROSITE" id="PS50943"/>
    </source>
</evidence>
<dbReference type="EMBL" id="JANGAC010000017">
    <property type="protein sequence ID" value="MCQ4924949.1"/>
    <property type="molecule type" value="Genomic_DNA"/>
</dbReference>